<dbReference type="InterPro" id="IPR017871">
    <property type="entry name" value="ABC_transporter-like_CS"/>
</dbReference>
<dbReference type="InterPro" id="IPR003439">
    <property type="entry name" value="ABC_transporter-like_ATP-bd"/>
</dbReference>
<reference evidence="7" key="1">
    <citation type="submission" date="2020-10" db="EMBL/GenBank/DDBJ databases">
        <title>Bacterium isolated from coastal waters sediment.</title>
        <authorList>
            <person name="Chen R.-J."/>
            <person name="Lu D.-C."/>
            <person name="Zhu K.-L."/>
            <person name="Du Z.-J."/>
        </authorList>
    </citation>
    <scope>NUCLEOTIDE SEQUENCE</scope>
    <source>
        <strain evidence="7">N1Y112</strain>
    </source>
</reference>
<evidence type="ECO:0000313" key="7">
    <source>
        <dbReference type="EMBL" id="MBE9399277.1"/>
    </source>
</evidence>
<keyword evidence="2" id="KW-0547">Nucleotide-binding</keyword>
<dbReference type="PROSITE" id="PS00211">
    <property type="entry name" value="ABC_TRANSPORTER_1"/>
    <property type="match status" value="1"/>
</dbReference>
<keyword evidence="1" id="KW-0813">Transport</keyword>
<evidence type="ECO:0000259" key="6">
    <source>
        <dbReference type="PROSITE" id="PS50893"/>
    </source>
</evidence>
<gene>
    <name evidence="7" type="ORF">IOQ59_18610</name>
</gene>
<dbReference type="PROSITE" id="PS50893">
    <property type="entry name" value="ABC_TRANSPORTER_2"/>
    <property type="match status" value="1"/>
</dbReference>
<dbReference type="GO" id="GO:0005524">
    <property type="term" value="F:ATP binding"/>
    <property type="evidence" value="ECO:0007669"/>
    <property type="project" value="UniProtKB-KW"/>
</dbReference>
<keyword evidence="8" id="KW-1185">Reference proteome</keyword>
<dbReference type="CDD" id="cd03214">
    <property type="entry name" value="ABC_Iron-Siderophores_B12_Hemin"/>
    <property type="match status" value="1"/>
</dbReference>
<dbReference type="InterPro" id="IPR003593">
    <property type="entry name" value="AAA+_ATPase"/>
</dbReference>
<evidence type="ECO:0000256" key="1">
    <source>
        <dbReference type="ARBA" id="ARBA00022448"/>
    </source>
</evidence>
<name>A0A8J7FFR9_9GAMM</name>
<evidence type="ECO:0000256" key="3">
    <source>
        <dbReference type="ARBA" id="ARBA00022840"/>
    </source>
</evidence>
<organism evidence="7 8">
    <name type="scientific">Pontibacterium sinense</name>
    <dbReference type="NCBI Taxonomy" id="2781979"/>
    <lineage>
        <taxon>Bacteria</taxon>
        <taxon>Pseudomonadati</taxon>
        <taxon>Pseudomonadota</taxon>
        <taxon>Gammaproteobacteria</taxon>
        <taxon>Oceanospirillales</taxon>
        <taxon>Oceanospirillaceae</taxon>
        <taxon>Pontibacterium</taxon>
    </lineage>
</organism>
<dbReference type="SMART" id="SM00382">
    <property type="entry name" value="AAA"/>
    <property type="match status" value="1"/>
</dbReference>
<dbReference type="RefSeq" id="WP_228051009.1">
    <property type="nucleotide sequence ID" value="NZ_JADEYS010000024.1"/>
</dbReference>
<feature type="domain" description="ABC transporter" evidence="6">
    <location>
        <begin position="2"/>
        <end position="237"/>
    </location>
</feature>
<dbReference type="AlphaFoldDB" id="A0A8J7FFR9"/>
<sequence length="259" mass="28386">MMLNVNVQQFCRAGRCLLQDIELQFAASGFSVILGPNGAGKSTLLKLIAGQDKIEQGRVRLDGTDIHAIDLSARACRLAMLTQEHPLNFPFSVLDVVRMGCYPLGLSDEASAHKAQTLLKQMELAGLALRNYLTLSGGEKQRVQMARVLAQLGEESQLLLLDEPLTGMDLRHQHLTLDYLRQLAQTGLRVIAVLHDPLLAAQYADHLILLKQGQLKAEGDLTTVWNDATLSDLYDLPLRVSLDAGIPRLEALADNLFGA</sequence>
<dbReference type="PANTHER" id="PTHR42794">
    <property type="entry name" value="HEMIN IMPORT ATP-BINDING PROTEIN HMUV"/>
    <property type="match status" value="1"/>
</dbReference>
<evidence type="ECO:0000256" key="5">
    <source>
        <dbReference type="ARBA" id="ARBA00037066"/>
    </source>
</evidence>
<evidence type="ECO:0000256" key="4">
    <source>
        <dbReference type="ARBA" id="ARBA00022967"/>
    </source>
</evidence>
<keyword evidence="4" id="KW-1278">Translocase</keyword>
<evidence type="ECO:0000256" key="2">
    <source>
        <dbReference type="ARBA" id="ARBA00022741"/>
    </source>
</evidence>
<keyword evidence="3 7" id="KW-0067">ATP-binding</keyword>
<dbReference type="Pfam" id="PF00005">
    <property type="entry name" value="ABC_tran"/>
    <property type="match status" value="1"/>
</dbReference>
<proteinExistence type="predicted"/>
<dbReference type="SUPFAM" id="SSF52540">
    <property type="entry name" value="P-loop containing nucleoside triphosphate hydrolases"/>
    <property type="match status" value="1"/>
</dbReference>
<accession>A0A8J7FFR9</accession>
<dbReference type="EMBL" id="JADEYS010000024">
    <property type="protein sequence ID" value="MBE9399277.1"/>
    <property type="molecule type" value="Genomic_DNA"/>
</dbReference>
<protein>
    <submittedName>
        <fullName evidence="7">ATP-binding cassette domain-containing protein</fullName>
    </submittedName>
</protein>
<dbReference type="InterPro" id="IPR027417">
    <property type="entry name" value="P-loop_NTPase"/>
</dbReference>
<dbReference type="Gene3D" id="3.40.50.300">
    <property type="entry name" value="P-loop containing nucleotide triphosphate hydrolases"/>
    <property type="match status" value="1"/>
</dbReference>
<dbReference type="PANTHER" id="PTHR42794:SF1">
    <property type="entry name" value="HEMIN IMPORT ATP-BINDING PROTEIN HMUV"/>
    <property type="match status" value="1"/>
</dbReference>
<dbReference type="Proteomes" id="UP000640333">
    <property type="component" value="Unassembled WGS sequence"/>
</dbReference>
<dbReference type="GO" id="GO:0016887">
    <property type="term" value="F:ATP hydrolysis activity"/>
    <property type="evidence" value="ECO:0007669"/>
    <property type="project" value="InterPro"/>
</dbReference>
<comment type="function">
    <text evidence="5">Part of the ABC transporter complex HmuTUV involved in hemin import. Responsible for energy coupling to the transport system.</text>
</comment>
<comment type="caution">
    <text evidence="7">The sequence shown here is derived from an EMBL/GenBank/DDBJ whole genome shotgun (WGS) entry which is preliminary data.</text>
</comment>
<evidence type="ECO:0000313" key="8">
    <source>
        <dbReference type="Proteomes" id="UP000640333"/>
    </source>
</evidence>